<accession>A0AAE0R297</accession>
<proteinExistence type="predicted"/>
<keyword evidence="4" id="KW-0677">Repeat</keyword>
<dbReference type="InterPro" id="IPR052065">
    <property type="entry name" value="Compl_asym_regulator"/>
</dbReference>
<keyword evidence="3" id="KW-0732">Signal</keyword>
<dbReference type="Pfam" id="PF18487">
    <property type="entry name" value="TSR"/>
    <property type="match status" value="1"/>
</dbReference>
<keyword evidence="7" id="KW-1185">Reference proteome</keyword>
<comment type="caution">
    <text evidence="6">The sequence shown here is derived from an EMBL/GenBank/DDBJ whole genome shotgun (WGS) entry which is preliminary data.</text>
</comment>
<name>A0AAE0R297_9TELE</name>
<dbReference type="AlphaFoldDB" id="A0AAE0R297"/>
<dbReference type="Proteomes" id="UP001274896">
    <property type="component" value="Unassembled WGS sequence"/>
</dbReference>
<dbReference type="InterPro" id="IPR036383">
    <property type="entry name" value="TSP1_rpt_sf"/>
</dbReference>
<dbReference type="Pfam" id="PF00090">
    <property type="entry name" value="TSP_1"/>
    <property type="match status" value="3"/>
</dbReference>
<gene>
    <name evidence="6" type="ORF">QTP70_019573</name>
</gene>
<comment type="subcellular location">
    <subcellularLocation>
        <location evidence="1">Secreted</location>
    </subcellularLocation>
</comment>
<dbReference type="InterPro" id="IPR054019">
    <property type="entry name" value="CFP_TSR_C"/>
</dbReference>
<sequence>MFVFSVPEMVQCYATFHPSDGTCGNVLGEVSLDECCMNPSYGYQDKKNECKSCRYSGFLPWSKDMHSHGGWSAWGGWGACSGTCEIEGILIHQEQRTRTCTNPPPSISPRGNYCSGSSTDTRHCTGLPFCPVNGNWGAWSAASDCSVTCGVGLQTQHRDCDNPAPKYGGQYCPGDNSRTSVCTVPKNCPANGQWTEWSEWTDCVSPNQRSITCRNRLGRRRRLRDCVGREYDGDFCDGQGVEFSSCYDIEGCEVGAANQIPRALWSEWSDWSYCKPDCGEDSVQARKRECIPDISKYSEPRLQIFSGKPNIICQPLEDTNQTRPCLNLPPC</sequence>
<dbReference type="EMBL" id="JAUCMX010000007">
    <property type="protein sequence ID" value="KAK3539933.1"/>
    <property type="molecule type" value="Genomic_DNA"/>
</dbReference>
<dbReference type="PANTHER" id="PTHR22906">
    <property type="entry name" value="PROPERDIN"/>
    <property type="match status" value="1"/>
</dbReference>
<evidence type="ECO:0000256" key="2">
    <source>
        <dbReference type="ARBA" id="ARBA00022525"/>
    </source>
</evidence>
<dbReference type="InterPro" id="IPR000884">
    <property type="entry name" value="TSP1_rpt"/>
</dbReference>
<organism evidence="6 7">
    <name type="scientific">Hemibagrus guttatus</name>
    <dbReference type="NCBI Taxonomy" id="175788"/>
    <lineage>
        <taxon>Eukaryota</taxon>
        <taxon>Metazoa</taxon>
        <taxon>Chordata</taxon>
        <taxon>Craniata</taxon>
        <taxon>Vertebrata</taxon>
        <taxon>Euteleostomi</taxon>
        <taxon>Actinopterygii</taxon>
        <taxon>Neopterygii</taxon>
        <taxon>Teleostei</taxon>
        <taxon>Ostariophysi</taxon>
        <taxon>Siluriformes</taxon>
        <taxon>Bagridae</taxon>
        <taxon>Hemibagrus</taxon>
    </lineage>
</organism>
<dbReference type="PANTHER" id="PTHR22906:SF43">
    <property type="entry name" value="PROPERDIN"/>
    <property type="match status" value="1"/>
</dbReference>
<evidence type="ECO:0000256" key="1">
    <source>
        <dbReference type="ARBA" id="ARBA00004613"/>
    </source>
</evidence>
<evidence type="ECO:0008006" key="8">
    <source>
        <dbReference type="Google" id="ProtNLM"/>
    </source>
</evidence>
<dbReference type="SUPFAM" id="SSF82895">
    <property type="entry name" value="TSP-1 type 1 repeat"/>
    <property type="match status" value="4"/>
</dbReference>
<keyword evidence="2" id="KW-0964">Secreted</keyword>
<keyword evidence="5" id="KW-1015">Disulfide bond</keyword>
<dbReference type="Pfam" id="PF22195">
    <property type="entry name" value="TSP1_CFP_C"/>
    <property type="match status" value="1"/>
</dbReference>
<evidence type="ECO:0000256" key="5">
    <source>
        <dbReference type="ARBA" id="ARBA00023157"/>
    </source>
</evidence>
<evidence type="ECO:0000313" key="7">
    <source>
        <dbReference type="Proteomes" id="UP001274896"/>
    </source>
</evidence>
<dbReference type="FunFam" id="2.20.100.10:FF:000001">
    <property type="entry name" value="semaphorin-5A isoform X1"/>
    <property type="match status" value="1"/>
</dbReference>
<evidence type="ECO:0000256" key="3">
    <source>
        <dbReference type="ARBA" id="ARBA00022729"/>
    </source>
</evidence>
<dbReference type="PROSITE" id="PS50092">
    <property type="entry name" value="TSP1"/>
    <property type="match status" value="3"/>
</dbReference>
<evidence type="ECO:0000313" key="6">
    <source>
        <dbReference type="EMBL" id="KAK3539933.1"/>
    </source>
</evidence>
<dbReference type="Gene3D" id="2.20.100.10">
    <property type="entry name" value="Thrombospondin type-1 (TSP1) repeat"/>
    <property type="match status" value="4"/>
</dbReference>
<reference evidence="6" key="1">
    <citation type="submission" date="2023-06" db="EMBL/GenBank/DDBJ databases">
        <title>Male Hemibagrus guttatus genome.</title>
        <authorList>
            <person name="Bian C."/>
        </authorList>
    </citation>
    <scope>NUCLEOTIDE SEQUENCE</scope>
    <source>
        <strain evidence="6">Male_cb2023</strain>
        <tissue evidence="6">Muscle</tissue>
    </source>
</reference>
<evidence type="ECO:0000256" key="4">
    <source>
        <dbReference type="ARBA" id="ARBA00022737"/>
    </source>
</evidence>
<dbReference type="PRINTS" id="PR01705">
    <property type="entry name" value="TSP1REPEAT"/>
</dbReference>
<dbReference type="InterPro" id="IPR049536">
    <property type="entry name" value="CFP_TSR-0"/>
</dbReference>
<protein>
    <recommendedName>
        <fullName evidence="8">Properdin</fullName>
    </recommendedName>
</protein>
<dbReference type="SMART" id="SM00209">
    <property type="entry name" value="TSP1"/>
    <property type="match status" value="4"/>
</dbReference>